<name>A0A7W7MF95_9ACTN</name>
<dbReference type="AlphaFoldDB" id="A0A7W7MF95"/>
<proteinExistence type="predicted"/>
<dbReference type="Proteomes" id="UP000590511">
    <property type="component" value="Unassembled WGS sequence"/>
</dbReference>
<dbReference type="EMBL" id="JACHNC010000001">
    <property type="protein sequence ID" value="MBB4747705.1"/>
    <property type="molecule type" value="Genomic_DNA"/>
</dbReference>
<feature type="domain" description="Hemerythrin-like" evidence="1">
    <location>
        <begin position="6"/>
        <end position="122"/>
    </location>
</feature>
<dbReference type="RefSeq" id="WP_188120310.1">
    <property type="nucleotide sequence ID" value="NZ_BOMP01000035.1"/>
</dbReference>
<dbReference type="InterPro" id="IPR012312">
    <property type="entry name" value="Hemerythrin-like"/>
</dbReference>
<accession>A0A7W7MF95</accession>
<evidence type="ECO:0000313" key="3">
    <source>
        <dbReference type="Proteomes" id="UP000590511"/>
    </source>
</evidence>
<dbReference type="Pfam" id="PF01814">
    <property type="entry name" value="Hemerythrin"/>
    <property type="match status" value="1"/>
</dbReference>
<comment type="caution">
    <text evidence="2">The sequence shown here is derived from an EMBL/GenBank/DDBJ whole genome shotgun (WGS) entry which is preliminary data.</text>
</comment>
<evidence type="ECO:0000313" key="2">
    <source>
        <dbReference type="EMBL" id="MBB4747705.1"/>
    </source>
</evidence>
<dbReference type="Gene3D" id="1.20.120.520">
    <property type="entry name" value="nmb1532 protein domain like"/>
    <property type="match status" value="1"/>
</dbReference>
<organism evidence="2 3">
    <name type="scientific">Actinoplanes lobatus</name>
    <dbReference type="NCBI Taxonomy" id="113568"/>
    <lineage>
        <taxon>Bacteria</taxon>
        <taxon>Bacillati</taxon>
        <taxon>Actinomycetota</taxon>
        <taxon>Actinomycetes</taxon>
        <taxon>Micromonosporales</taxon>
        <taxon>Micromonosporaceae</taxon>
        <taxon>Actinoplanes</taxon>
    </lineage>
</organism>
<evidence type="ECO:0000259" key="1">
    <source>
        <dbReference type="Pfam" id="PF01814"/>
    </source>
</evidence>
<sequence>MTFFDVIDALLGEHDEIRRLCAAVERSGDRERGCRFAALSHAVHLHELGERKVVHPAVRNVSGAADRIGTMRMTEETALLLSLDTLDDLGADDPGFDRGFAALHRVILDHLTREELDEFPILRCYVPVQRLYGMTGELNDVQAMAAA</sequence>
<gene>
    <name evidence="2" type="ORF">BJ964_001866</name>
</gene>
<protein>
    <recommendedName>
        <fullName evidence="1">Hemerythrin-like domain-containing protein</fullName>
    </recommendedName>
</protein>
<reference evidence="2 3" key="1">
    <citation type="submission" date="2020-08" db="EMBL/GenBank/DDBJ databases">
        <title>Sequencing the genomes of 1000 actinobacteria strains.</title>
        <authorList>
            <person name="Klenk H.-P."/>
        </authorList>
    </citation>
    <scope>NUCLEOTIDE SEQUENCE [LARGE SCALE GENOMIC DNA]</scope>
    <source>
        <strain evidence="2 3">DSM 43150</strain>
    </source>
</reference>